<dbReference type="CDD" id="cd01641">
    <property type="entry name" value="Bacterial_IMPase_like_1"/>
    <property type="match status" value="1"/>
</dbReference>
<dbReference type="NCBIfam" id="TIGR02067">
    <property type="entry name" value="his_9_HisN"/>
    <property type="match status" value="1"/>
</dbReference>
<proteinExistence type="inferred from homology"/>
<dbReference type="SUPFAM" id="SSF56655">
    <property type="entry name" value="Carbohydrate phosphatase"/>
    <property type="match status" value="1"/>
</dbReference>
<comment type="caution">
    <text evidence="12">The sequence shown here is derived from an EMBL/GenBank/DDBJ whole genome shotgun (WGS) entry which is preliminary data.</text>
</comment>
<evidence type="ECO:0000256" key="11">
    <source>
        <dbReference type="NCBIfam" id="TIGR02067"/>
    </source>
</evidence>
<dbReference type="InterPro" id="IPR020583">
    <property type="entry name" value="Inositol_monoP_metal-BS"/>
</dbReference>
<protein>
    <recommendedName>
        <fullName evidence="4 11">Histidinol-phosphatase</fullName>
        <ecNumber evidence="4 11">3.1.3.15</ecNumber>
    </recommendedName>
</protein>
<keyword evidence="6" id="KW-0479">Metal-binding</keyword>
<dbReference type="Pfam" id="PF00459">
    <property type="entry name" value="Inositol_P"/>
    <property type="match status" value="1"/>
</dbReference>
<sequence length="270" mass="29390">MASGVPTDIENQTSVDQAFIDLADRLADASGTILRNYYRRKVAIIDKPDETPVTQADRECESTLRGLIAQAFPSHGIVGEEFGTERGDADYVWVLDPLDGTKAFVTGRPLYGTLISLLHRDRPIMGVIDMPILRDRWIGAAGRATTLNGEACTARPCAALSAAYLSTVSPLAFPDRQSFDKFESVRHRAKTTTYGGDCYQYGMVATGFIDVVIEANLGIYDFLALAPIIQGAGGVITNWRGEPLTRHSGDKVLACGDRRVHAETLPLLQD</sequence>
<evidence type="ECO:0000256" key="7">
    <source>
        <dbReference type="ARBA" id="ARBA00022801"/>
    </source>
</evidence>
<evidence type="ECO:0000256" key="9">
    <source>
        <dbReference type="ARBA" id="ARBA00023102"/>
    </source>
</evidence>
<dbReference type="PANTHER" id="PTHR43200">
    <property type="entry name" value="PHOSPHATASE"/>
    <property type="match status" value="1"/>
</dbReference>
<dbReference type="EC" id="3.1.3.15" evidence="4 11"/>
<evidence type="ECO:0000256" key="1">
    <source>
        <dbReference type="ARBA" id="ARBA00001946"/>
    </source>
</evidence>
<reference evidence="12 13" key="1">
    <citation type="journal article" date="2016" name="Antonie Van Leeuwenhoek">
        <title>Dongia soli sp. nov., isolated from soil from Dokdo, Korea.</title>
        <authorList>
            <person name="Kim D.U."/>
            <person name="Lee H."/>
            <person name="Kim H."/>
            <person name="Kim S.G."/>
            <person name="Ka J.O."/>
        </authorList>
    </citation>
    <scope>NUCLEOTIDE SEQUENCE [LARGE SCALE GENOMIC DNA]</scope>
    <source>
        <strain evidence="12 13">D78</strain>
    </source>
</reference>
<evidence type="ECO:0000256" key="5">
    <source>
        <dbReference type="ARBA" id="ARBA00022605"/>
    </source>
</evidence>
<comment type="catalytic activity">
    <reaction evidence="10">
        <text>L-histidinol phosphate + H2O = L-histidinol + phosphate</text>
        <dbReference type="Rhea" id="RHEA:14465"/>
        <dbReference type="ChEBI" id="CHEBI:15377"/>
        <dbReference type="ChEBI" id="CHEBI:43474"/>
        <dbReference type="ChEBI" id="CHEBI:57699"/>
        <dbReference type="ChEBI" id="CHEBI:57980"/>
        <dbReference type="EC" id="3.1.3.15"/>
    </reaction>
</comment>
<keyword evidence="13" id="KW-1185">Reference proteome</keyword>
<dbReference type="PRINTS" id="PR00377">
    <property type="entry name" value="IMPHPHTASES"/>
</dbReference>
<accession>A0ABU5E663</accession>
<dbReference type="Gene3D" id="3.40.190.80">
    <property type="match status" value="1"/>
</dbReference>
<keyword evidence="5" id="KW-0028">Amino-acid biosynthesis</keyword>
<dbReference type="GO" id="GO:0004401">
    <property type="term" value="F:histidinol-phosphatase activity"/>
    <property type="evidence" value="ECO:0007669"/>
    <property type="project" value="UniProtKB-EC"/>
</dbReference>
<dbReference type="InterPro" id="IPR000760">
    <property type="entry name" value="Inositol_monophosphatase-like"/>
</dbReference>
<evidence type="ECO:0000256" key="6">
    <source>
        <dbReference type="ARBA" id="ARBA00022723"/>
    </source>
</evidence>
<organism evidence="12 13">
    <name type="scientific">Dongia soli</name>
    <dbReference type="NCBI Taxonomy" id="600628"/>
    <lineage>
        <taxon>Bacteria</taxon>
        <taxon>Pseudomonadati</taxon>
        <taxon>Pseudomonadota</taxon>
        <taxon>Alphaproteobacteria</taxon>
        <taxon>Rhodospirillales</taxon>
        <taxon>Dongiaceae</taxon>
        <taxon>Dongia</taxon>
    </lineage>
</organism>
<evidence type="ECO:0000256" key="2">
    <source>
        <dbReference type="ARBA" id="ARBA00004970"/>
    </source>
</evidence>
<gene>
    <name evidence="12" type="primary">hisN</name>
    <name evidence="12" type="ORF">SMD27_02450</name>
</gene>
<evidence type="ECO:0000256" key="3">
    <source>
        <dbReference type="ARBA" id="ARBA00009759"/>
    </source>
</evidence>
<dbReference type="InterPro" id="IPR051090">
    <property type="entry name" value="Inositol_monoP_superfamily"/>
</dbReference>
<comment type="cofactor">
    <cofactor evidence="1">
        <name>Mg(2+)</name>
        <dbReference type="ChEBI" id="CHEBI:18420"/>
    </cofactor>
</comment>
<evidence type="ECO:0000313" key="13">
    <source>
        <dbReference type="Proteomes" id="UP001279642"/>
    </source>
</evidence>
<evidence type="ECO:0000256" key="8">
    <source>
        <dbReference type="ARBA" id="ARBA00022842"/>
    </source>
</evidence>
<comment type="similarity">
    <text evidence="3">Belongs to the inositol monophosphatase superfamily.</text>
</comment>
<dbReference type="Gene3D" id="3.30.540.10">
    <property type="entry name" value="Fructose-1,6-Bisphosphatase, subunit A, domain 1"/>
    <property type="match status" value="1"/>
</dbReference>
<dbReference type="Proteomes" id="UP001279642">
    <property type="component" value="Unassembled WGS sequence"/>
</dbReference>
<evidence type="ECO:0000313" key="12">
    <source>
        <dbReference type="EMBL" id="MDY0881693.1"/>
    </source>
</evidence>
<dbReference type="InterPro" id="IPR011809">
    <property type="entry name" value="His_9_proposed"/>
</dbReference>
<dbReference type="RefSeq" id="WP_320506747.1">
    <property type="nucleotide sequence ID" value="NZ_JAXCLW010000001.1"/>
</dbReference>
<comment type="pathway">
    <text evidence="2">Amino-acid biosynthesis; L-histidine biosynthesis; L-histidine from 5-phospho-alpha-D-ribose 1-diphosphate: step 8/9.</text>
</comment>
<evidence type="ECO:0000256" key="10">
    <source>
        <dbReference type="ARBA" id="ARBA00049158"/>
    </source>
</evidence>
<keyword evidence="9" id="KW-0368">Histidine biosynthesis</keyword>
<dbReference type="PANTHER" id="PTHR43200:SF6">
    <property type="entry name" value="3'(2'),5'-BISPHOSPHATE NUCLEOTIDASE"/>
    <property type="match status" value="1"/>
</dbReference>
<name>A0ABU5E663_9PROT</name>
<dbReference type="EMBL" id="JAXCLW010000001">
    <property type="protein sequence ID" value="MDY0881693.1"/>
    <property type="molecule type" value="Genomic_DNA"/>
</dbReference>
<evidence type="ECO:0000256" key="4">
    <source>
        <dbReference type="ARBA" id="ARBA00013085"/>
    </source>
</evidence>
<keyword evidence="8" id="KW-0460">Magnesium</keyword>
<keyword evidence="7 12" id="KW-0378">Hydrolase</keyword>
<dbReference type="PROSITE" id="PS00629">
    <property type="entry name" value="IMP_1"/>
    <property type="match status" value="1"/>
</dbReference>